<dbReference type="Pfam" id="PF03328">
    <property type="entry name" value="HpcH_HpaI"/>
    <property type="match status" value="1"/>
</dbReference>
<keyword evidence="1" id="KW-0479">Metal-binding</keyword>
<dbReference type="Proteomes" id="UP000187485">
    <property type="component" value="Unassembled WGS sequence"/>
</dbReference>
<evidence type="ECO:0000313" key="3">
    <source>
        <dbReference type="EMBL" id="GAV22606.1"/>
    </source>
</evidence>
<dbReference type="OrthoDB" id="86160at2"/>
<accession>A0A1L8CUK8</accession>
<evidence type="ECO:0000313" key="4">
    <source>
        <dbReference type="Proteomes" id="UP000187485"/>
    </source>
</evidence>
<dbReference type="GO" id="GO:0016829">
    <property type="term" value="F:lyase activity"/>
    <property type="evidence" value="ECO:0007669"/>
    <property type="project" value="UniProtKB-KW"/>
</dbReference>
<feature type="domain" description="HpcH/HpaI aldolase/citrate lyase" evidence="2">
    <location>
        <begin position="68"/>
        <end position="177"/>
    </location>
</feature>
<dbReference type="GO" id="GO:0046872">
    <property type="term" value="F:metal ion binding"/>
    <property type="evidence" value="ECO:0007669"/>
    <property type="project" value="UniProtKB-KW"/>
</dbReference>
<dbReference type="STRING" id="870242.cpu_11160"/>
<keyword evidence="3" id="KW-0456">Lyase</keyword>
<dbReference type="InterPro" id="IPR005000">
    <property type="entry name" value="Aldolase/citrate-lyase_domain"/>
</dbReference>
<proteinExistence type="predicted"/>
<protein>
    <submittedName>
        <fullName evidence="3">Citrate lyase beta subunit</fullName>
    </submittedName>
</protein>
<name>A0A1L8CUK8_9THEO</name>
<dbReference type="RefSeq" id="WP_075859085.1">
    <property type="nucleotide sequence ID" value="NZ_BDJK01000015.1"/>
</dbReference>
<dbReference type="Gene3D" id="3.20.20.60">
    <property type="entry name" value="Phosphoenolpyruvate-binding domains"/>
    <property type="match status" value="1"/>
</dbReference>
<keyword evidence="4" id="KW-1185">Reference proteome</keyword>
<organism evidence="3 4">
    <name type="scientific">Carboxydothermus pertinax</name>
    <dbReference type="NCBI Taxonomy" id="870242"/>
    <lineage>
        <taxon>Bacteria</taxon>
        <taxon>Bacillati</taxon>
        <taxon>Bacillota</taxon>
        <taxon>Clostridia</taxon>
        <taxon>Thermoanaerobacterales</taxon>
        <taxon>Thermoanaerobacteraceae</taxon>
        <taxon>Carboxydothermus</taxon>
    </lineage>
</organism>
<dbReference type="AlphaFoldDB" id="A0A1L8CUK8"/>
<dbReference type="InterPro" id="IPR015813">
    <property type="entry name" value="Pyrv/PenolPyrv_kinase-like_dom"/>
</dbReference>
<dbReference type="SUPFAM" id="SSF51621">
    <property type="entry name" value="Phosphoenolpyruvate/pyruvate domain"/>
    <property type="match status" value="1"/>
</dbReference>
<gene>
    <name evidence="3" type="ORF">cpu_11160</name>
</gene>
<dbReference type="EMBL" id="BDJK01000015">
    <property type="protein sequence ID" value="GAV22606.1"/>
    <property type="molecule type" value="Genomic_DNA"/>
</dbReference>
<sequence length="271" mass="30592">MNSLEKRMVDVLKDLKENHYVVGVKAEFEAEGTRLEEALRLKEVVTKAGLELTIKIGGCEALRDLYEARVIGVNRIVAPMIESAYALSKFLKAVELAFPQDEINDVSFLVNIETIDGYRRFNEMLQLPNIHKLSGIVLGRVDMTGSLGLSREDVNSEKILNIAQELFTMAKSKGLECVIGGGVSKETIDFIKKLPAGLVDRYETRKVIFQCPGALNENADKGILKAVGFELMWLKNKRDYYGLIYQEDEDRIKMLQARYEKLIIEAGGYYE</sequence>
<reference evidence="4" key="1">
    <citation type="submission" date="2016-12" db="EMBL/GenBank/DDBJ databases">
        <title>Draft Genome Sequences od Carboxydothermus pertinax and islandicus, Hydrogenogenic Carboxydotrophic Bacteria.</title>
        <authorList>
            <person name="Fukuyama Y."/>
            <person name="Ohmae K."/>
            <person name="Yoneda Y."/>
            <person name="Yoshida T."/>
            <person name="Sako Y."/>
        </authorList>
    </citation>
    <scope>NUCLEOTIDE SEQUENCE [LARGE SCALE GENOMIC DNA]</scope>
    <source>
        <strain evidence="4">Ug1</strain>
    </source>
</reference>
<evidence type="ECO:0000259" key="2">
    <source>
        <dbReference type="Pfam" id="PF03328"/>
    </source>
</evidence>
<comment type="caution">
    <text evidence="3">The sequence shown here is derived from an EMBL/GenBank/DDBJ whole genome shotgun (WGS) entry which is preliminary data.</text>
</comment>
<dbReference type="InterPro" id="IPR040442">
    <property type="entry name" value="Pyrv_kinase-like_dom_sf"/>
</dbReference>
<evidence type="ECO:0000256" key="1">
    <source>
        <dbReference type="ARBA" id="ARBA00022723"/>
    </source>
</evidence>